<dbReference type="OrthoDB" id="1645289at2759"/>
<gene>
    <name evidence="2" type="ORF">AFUS01_LOCUS12438</name>
</gene>
<sequence>MCPRKKWTEVLQGEKNQALDRNKRFLVTLTAILICVVIASAGLGIAGTTMAATNRNRITDL</sequence>
<proteinExistence type="predicted"/>
<evidence type="ECO:0000256" key="1">
    <source>
        <dbReference type="SAM" id="Phobius"/>
    </source>
</evidence>
<evidence type="ECO:0000313" key="2">
    <source>
        <dbReference type="EMBL" id="CAG7723345.1"/>
    </source>
</evidence>
<evidence type="ECO:0000313" key="3">
    <source>
        <dbReference type="Proteomes" id="UP000708208"/>
    </source>
</evidence>
<keyword evidence="1" id="KW-1133">Transmembrane helix</keyword>
<keyword evidence="1" id="KW-0472">Membrane</keyword>
<dbReference type="Proteomes" id="UP000708208">
    <property type="component" value="Unassembled WGS sequence"/>
</dbReference>
<keyword evidence="1" id="KW-0812">Transmembrane</keyword>
<organism evidence="2 3">
    <name type="scientific">Allacma fusca</name>
    <dbReference type="NCBI Taxonomy" id="39272"/>
    <lineage>
        <taxon>Eukaryota</taxon>
        <taxon>Metazoa</taxon>
        <taxon>Ecdysozoa</taxon>
        <taxon>Arthropoda</taxon>
        <taxon>Hexapoda</taxon>
        <taxon>Collembola</taxon>
        <taxon>Symphypleona</taxon>
        <taxon>Sminthuridae</taxon>
        <taxon>Allacma</taxon>
    </lineage>
</organism>
<reference evidence="2" key="1">
    <citation type="submission" date="2021-06" db="EMBL/GenBank/DDBJ databases">
        <authorList>
            <person name="Hodson N. C."/>
            <person name="Mongue J. A."/>
            <person name="Jaron S. K."/>
        </authorList>
    </citation>
    <scope>NUCLEOTIDE SEQUENCE</scope>
</reference>
<dbReference type="EMBL" id="CAJVCH010098159">
    <property type="protein sequence ID" value="CAG7723345.1"/>
    <property type="molecule type" value="Genomic_DNA"/>
</dbReference>
<accession>A0A8J2JWL6</accession>
<comment type="caution">
    <text evidence="2">The sequence shown here is derived from an EMBL/GenBank/DDBJ whole genome shotgun (WGS) entry which is preliminary data.</text>
</comment>
<protein>
    <submittedName>
        <fullName evidence="2">Uncharacterized protein</fullName>
    </submittedName>
</protein>
<name>A0A8J2JWL6_9HEXA</name>
<feature type="transmembrane region" description="Helical" evidence="1">
    <location>
        <begin position="25"/>
        <end position="46"/>
    </location>
</feature>
<keyword evidence="3" id="KW-1185">Reference proteome</keyword>
<dbReference type="AlphaFoldDB" id="A0A8J2JWL6"/>
<feature type="non-terminal residue" evidence="2">
    <location>
        <position position="61"/>
    </location>
</feature>